<dbReference type="PANTHER" id="PTHR34202:SF1">
    <property type="entry name" value="UPF0548 PROTEIN"/>
    <property type="match status" value="1"/>
</dbReference>
<proteinExistence type="predicted"/>
<feature type="transmembrane region" description="Helical" evidence="1">
    <location>
        <begin position="233"/>
        <end position="255"/>
    </location>
</feature>
<evidence type="ECO:0000313" key="4">
    <source>
        <dbReference type="Proteomes" id="UP000604241"/>
    </source>
</evidence>
<dbReference type="Pfam" id="PF09348">
    <property type="entry name" value="DUF1990"/>
    <property type="match status" value="1"/>
</dbReference>
<feature type="transmembrane region" description="Helical" evidence="1">
    <location>
        <begin position="200"/>
        <end position="221"/>
    </location>
</feature>
<evidence type="ECO:0000313" key="3">
    <source>
        <dbReference type="EMBL" id="MBD7918818.1"/>
    </source>
</evidence>
<feature type="transmembrane region" description="Helical" evidence="1">
    <location>
        <begin position="267"/>
        <end position="290"/>
    </location>
</feature>
<dbReference type="InterPro" id="IPR025450">
    <property type="entry name" value="YndJ-like"/>
</dbReference>
<sequence length="451" mass="46106">MTSIAGAADDLAPAALAGVRLAVALGAVVVLPLGLRLVDAAGAVRVPWPRSPVWPLVGVAAALALLLPRGPAAVAAAAPFAAATVVLLAAAARAWTAHRDRRTVASDVAVTVGLGVTTVGALALVADRAGAAVLGFDGDILLLTVPHMLFAGFGACLAAGLAVRAETGDGSRLARAGAAGVTLGVAAVLVGYLVSQEAELVGTVVLTAGIWCATAAAWRAARSDGRRGGSRAAGAWAAAAVVGSGAAMLLALWWAVGEVTDVPHPDLSWMVATHGALNALAVVLGSLVALRTRAGVPTGDRVLRVRHRVVRGGDDAARAALADDVRAWRVHRAAGVRVRADGPAVPGRRVVTLLGVGPVALRAPCRVVWADDEGFAYGTLPGHPFAGEEAFRVVLRDGDVWLDVEAYSRPAWGWVRWLGPLVPLGQTLYVRMLARAARRLHRARQRGVGTA</sequence>
<gene>
    <name evidence="3" type="primary">yndJ</name>
    <name evidence="3" type="ORF">H9657_11095</name>
</gene>
<evidence type="ECO:0000259" key="2">
    <source>
        <dbReference type="Pfam" id="PF09348"/>
    </source>
</evidence>
<dbReference type="Pfam" id="PF14158">
    <property type="entry name" value="YndJ"/>
    <property type="match status" value="1"/>
</dbReference>
<name>A0ABR8QEG6_9CELL</name>
<feature type="transmembrane region" description="Helical" evidence="1">
    <location>
        <begin position="47"/>
        <end position="67"/>
    </location>
</feature>
<dbReference type="EMBL" id="JACSQV010000008">
    <property type="protein sequence ID" value="MBD7918818.1"/>
    <property type="molecule type" value="Genomic_DNA"/>
</dbReference>
<protein>
    <submittedName>
        <fullName evidence="3">YndJ family transporter</fullName>
    </submittedName>
</protein>
<feature type="transmembrane region" description="Helical" evidence="1">
    <location>
        <begin position="73"/>
        <end position="92"/>
    </location>
</feature>
<keyword evidence="1" id="KW-0812">Transmembrane</keyword>
<evidence type="ECO:0000256" key="1">
    <source>
        <dbReference type="SAM" id="Phobius"/>
    </source>
</evidence>
<dbReference type="InterPro" id="IPR018960">
    <property type="entry name" value="DUF1990"/>
</dbReference>
<keyword evidence="1" id="KW-0472">Membrane</keyword>
<dbReference type="RefSeq" id="WP_191783339.1">
    <property type="nucleotide sequence ID" value="NZ_JACSQV010000008.1"/>
</dbReference>
<keyword evidence="1" id="KW-1133">Transmembrane helix</keyword>
<feature type="transmembrane region" description="Helical" evidence="1">
    <location>
        <begin position="104"/>
        <end position="125"/>
    </location>
</feature>
<feature type="transmembrane region" description="Helical" evidence="1">
    <location>
        <begin position="173"/>
        <end position="194"/>
    </location>
</feature>
<dbReference type="Proteomes" id="UP000604241">
    <property type="component" value="Unassembled WGS sequence"/>
</dbReference>
<feature type="transmembrane region" description="Helical" evidence="1">
    <location>
        <begin position="140"/>
        <end position="161"/>
    </location>
</feature>
<reference evidence="3 4" key="1">
    <citation type="submission" date="2020-08" db="EMBL/GenBank/DDBJ databases">
        <title>A Genomic Blueprint of the Chicken Gut Microbiome.</title>
        <authorList>
            <person name="Gilroy R."/>
            <person name="Ravi A."/>
            <person name="Getino M."/>
            <person name="Pursley I."/>
            <person name="Horton D.L."/>
            <person name="Alikhan N.-F."/>
            <person name="Baker D."/>
            <person name="Gharbi K."/>
            <person name="Hall N."/>
            <person name="Watson M."/>
            <person name="Adriaenssens E.M."/>
            <person name="Foster-Nyarko E."/>
            <person name="Jarju S."/>
            <person name="Secka A."/>
            <person name="Antonio M."/>
            <person name="Oren A."/>
            <person name="Chaudhuri R."/>
            <person name="La Ragione R.M."/>
            <person name="Hildebrand F."/>
            <person name="Pallen M.J."/>
        </authorList>
    </citation>
    <scope>NUCLEOTIDE SEQUENCE [LARGE SCALE GENOMIC DNA]</scope>
    <source>
        <strain evidence="3 4">Sa3CUA2</strain>
    </source>
</reference>
<accession>A0ABR8QEG6</accession>
<dbReference type="PANTHER" id="PTHR34202">
    <property type="entry name" value="UPF0548 PROTEIN"/>
    <property type="match status" value="1"/>
</dbReference>
<feature type="domain" description="DUF1990" evidence="2">
    <location>
        <begin position="292"/>
        <end position="436"/>
    </location>
</feature>
<feature type="transmembrane region" description="Helical" evidence="1">
    <location>
        <begin position="12"/>
        <end position="35"/>
    </location>
</feature>
<keyword evidence="4" id="KW-1185">Reference proteome</keyword>
<comment type="caution">
    <text evidence="3">The sequence shown here is derived from an EMBL/GenBank/DDBJ whole genome shotgun (WGS) entry which is preliminary data.</text>
</comment>
<organism evidence="3 4">
    <name type="scientific">Cellulomonas avistercoris</name>
    <dbReference type="NCBI Taxonomy" id="2762242"/>
    <lineage>
        <taxon>Bacteria</taxon>
        <taxon>Bacillati</taxon>
        <taxon>Actinomycetota</taxon>
        <taxon>Actinomycetes</taxon>
        <taxon>Micrococcales</taxon>
        <taxon>Cellulomonadaceae</taxon>
        <taxon>Cellulomonas</taxon>
    </lineage>
</organism>